<name>A0A2I1H101_9GLOM</name>
<evidence type="ECO:0000313" key="2">
    <source>
        <dbReference type="Proteomes" id="UP000234323"/>
    </source>
</evidence>
<dbReference type="AlphaFoldDB" id="A0A2I1H101"/>
<comment type="caution">
    <text evidence="1">The sequence shown here is derived from an EMBL/GenBank/DDBJ whole genome shotgun (WGS) entry which is preliminary data.</text>
</comment>
<feature type="non-terminal residue" evidence="1">
    <location>
        <position position="1"/>
    </location>
</feature>
<protein>
    <submittedName>
        <fullName evidence="1">Uncharacterized protein</fullName>
    </submittedName>
</protein>
<accession>A0A2I1H101</accession>
<organism evidence="1 2">
    <name type="scientific">Rhizophagus irregularis</name>
    <dbReference type="NCBI Taxonomy" id="588596"/>
    <lineage>
        <taxon>Eukaryota</taxon>
        <taxon>Fungi</taxon>
        <taxon>Fungi incertae sedis</taxon>
        <taxon>Mucoromycota</taxon>
        <taxon>Glomeromycotina</taxon>
        <taxon>Glomeromycetes</taxon>
        <taxon>Glomerales</taxon>
        <taxon>Glomeraceae</taxon>
        <taxon>Rhizophagus</taxon>
    </lineage>
</organism>
<proteinExistence type="predicted"/>
<keyword evidence="2" id="KW-1185">Reference proteome</keyword>
<dbReference type="Proteomes" id="UP000234323">
    <property type="component" value="Unassembled WGS sequence"/>
</dbReference>
<reference evidence="1 2" key="1">
    <citation type="submission" date="2015-10" db="EMBL/GenBank/DDBJ databases">
        <title>Genome analyses suggest a sexual origin of heterokaryosis in a supposedly ancient asexual fungus.</title>
        <authorList>
            <person name="Ropars J."/>
            <person name="Sedzielewska K."/>
            <person name="Noel J."/>
            <person name="Charron P."/>
            <person name="Farinelli L."/>
            <person name="Marton T."/>
            <person name="Kruger M."/>
            <person name="Pelin A."/>
            <person name="Brachmann A."/>
            <person name="Corradi N."/>
        </authorList>
    </citation>
    <scope>NUCLEOTIDE SEQUENCE [LARGE SCALE GENOMIC DNA]</scope>
    <source>
        <strain evidence="1 2">A4</strain>
    </source>
</reference>
<dbReference type="EMBL" id="LLXI01001231">
    <property type="protein sequence ID" value="PKY52573.1"/>
    <property type="molecule type" value="Genomic_DNA"/>
</dbReference>
<gene>
    <name evidence="1" type="ORF">RhiirA4_408434</name>
</gene>
<sequence length="72" mass="8628">SLNQWLRSGVVKQNIKNILDSTLDTLYQICQLNVTCESISRSPKDILRTDLTFRQEQQEHSKIYNWFQERQK</sequence>
<evidence type="ECO:0000313" key="1">
    <source>
        <dbReference type="EMBL" id="PKY52573.1"/>
    </source>
</evidence>